<comment type="caution">
    <text evidence="3">The sequence shown here is derived from an EMBL/GenBank/DDBJ whole genome shotgun (WGS) entry which is preliminary data.</text>
</comment>
<feature type="chain" id="PRO_5038398983" description="Lipoprotein" evidence="2">
    <location>
        <begin position="20"/>
        <end position="211"/>
    </location>
</feature>
<feature type="region of interest" description="Disordered" evidence="1">
    <location>
        <begin position="24"/>
        <end position="44"/>
    </location>
</feature>
<evidence type="ECO:0008006" key="5">
    <source>
        <dbReference type="Google" id="ProtNLM"/>
    </source>
</evidence>
<organism evidence="3 4">
    <name type="scientific">Thermoflavimicrobium daqui</name>
    <dbReference type="NCBI Taxonomy" id="2137476"/>
    <lineage>
        <taxon>Bacteria</taxon>
        <taxon>Bacillati</taxon>
        <taxon>Bacillota</taxon>
        <taxon>Bacilli</taxon>
        <taxon>Bacillales</taxon>
        <taxon>Thermoactinomycetaceae</taxon>
        <taxon>Thermoflavimicrobium</taxon>
    </lineage>
</organism>
<evidence type="ECO:0000313" key="4">
    <source>
        <dbReference type="Proteomes" id="UP000251213"/>
    </source>
</evidence>
<gene>
    <name evidence="3" type="ORF">DL897_05600</name>
</gene>
<dbReference type="EMBL" id="QJKK01000003">
    <property type="protein sequence ID" value="RAL25564.1"/>
    <property type="molecule type" value="Genomic_DNA"/>
</dbReference>
<dbReference type="AlphaFoldDB" id="A0A364K5I7"/>
<protein>
    <recommendedName>
        <fullName evidence="5">Lipoprotein</fullName>
    </recommendedName>
</protein>
<dbReference type="OrthoDB" id="2991525at2"/>
<evidence type="ECO:0000313" key="3">
    <source>
        <dbReference type="EMBL" id="RAL25564.1"/>
    </source>
</evidence>
<reference evidence="3 4" key="2">
    <citation type="submission" date="2018-06" db="EMBL/GenBank/DDBJ databases">
        <authorList>
            <person name="Zhirakovskaya E."/>
        </authorList>
    </citation>
    <scope>NUCLEOTIDE SEQUENCE [LARGE SCALE GENOMIC DNA]</scope>
    <source>
        <strain evidence="3 4">FBKL4.011</strain>
    </source>
</reference>
<feature type="signal peptide" evidence="2">
    <location>
        <begin position="1"/>
        <end position="19"/>
    </location>
</feature>
<dbReference type="Proteomes" id="UP000251213">
    <property type="component" value="Unassembled WGS sequence"/>
</dbReference>
<accession>A0A364K5I7</accession>
<evidence type="ECO:0000256" key="2">
    <source>
        <dbReference type="SAM" id="SignalP"/>
    </source>
</evidence>
<feature type="compositionally biased region" description="Low complexity" evidence="1">
    <location>
        <begin position="58"/>
        <end position="70"/>
    </location>
</feature>
<keyword evidence="4" id="KW-1185">Reference proteome</keyword>
<dbReference type="PROSITE" id="PS51257">
    <property type="entry name" value="PROKAR_LIPOPROTEIN"/>
    <property type="match status" value="1"/>
</dbReference>
<proteinExistence type="predicted"/>
<name>A0A364K5I7_9BACL</name>
<feature type="compositionally biased region" description="Polar residues" evidence="1">
    <location>
        <begin position="71"/>
        <end position="83"/>
    </location>
</feature>
<dbReference type="RefSeq" id="WP_113658177.1">
    <property type="nucleotide sequence ID" value="NZ_KZ845665.1"/>
</dbReference>
<feature type="region of interest" description="Disordered" evidence="1">
    <location>
        <begin position="58"/>
        <end position="89"/>
    </location>
</feature>
<keyword evidence="2" id="KW-0732">Signal</keyword>
<reference evidence="3 4" key="1">
    <citation type="submission" date="2018-06" db="EMBL/GenBank/DDBJ databases">
        <title>Thermoflavimicrobium daqus sp. nov., a thermophilic microbe isolated from Moutai-flavour Daqu.</title>
        <authorList>
            <person name="Wang X."/>
            <person name="Zhou H."/>
        </authorList>
    </citation>
    <scope>NUCLEOTIDE SEQUENCE [LARGE SCALE GENOMIC DNA]</scope>
    <source>
        <strain evidence="3 4">FBKL4.011</strain>
    </source>
</reference>
<evidence type="ECO:0000256" key="1">
    <source>
        <dbReference type="SAM" id="MobiDB-lite"/>
    </source>
</evidence>
<sequence length="211" mass="23890">MRKVYMISLCLFILLTAGCGILPTKKTNLTPSEQEEQGKATTKEQQTIIINNNQVNNQTSNQQQTISNTNPPANQNHVNNQVKPSGPISFKAHDFEKQGTGYIPPRLPTAGAWLYTQNNHPSNITNEFDWDQMDVLHFQLNDPKYIGYLPIPKKVELVQGNVIIVVKMKYDSDYAKFKLAPRRYLEIPRGVVSQDAQISVQSDTGEQLRTF</sequence>